<reference evidence="3" key="2">
    <citation type="submission" date="2013-12" db="EMBL/GenBank/DDBJ databases">
        <authorList>
            <person name="Yu Y."/>
            <person name="Lee S."/>
            <person name="de Baynast K."/>
            <person name="Wissotski M."/>
            <person name="Liu L."/>
            <person name="Talag J."/>
            <person name="Goicoechea J."/>
            <person name="Angelova A."/>
            <person name="Jetty R."/>
            <person name="Kudrna D."/>
            <person name="Golser W."/>
            <person name="Rivera L."/>
            <person name="Zhang J."/>
            <person name="Wing R."/>
        </authorList>
    </citation>
    <scope>NUCLEOTIDE SEQUENCE</scope>
</reference>
<evidence type="ECO:0008006" key="4">
    <source>
        <dbReference type="Google" id="ProtNLM"/>
    </source>
</evidence>
<dbReference type="HOGENOM" id="CLU_2375861_0_0_1"/>
<reference evidence="2" key="3">
    <citation type="submission" date="2015-04" db="UniProtKB">
        <authorList>
            <consortium name="EnsemblPlants"/>
        </authorList>
    </citation>
    <scope>IDENTIFICATION</scope>
</reference>
<feature type="chain" id="PRO_5002350317" description="Secreted peptide" evidence="1">
    <location>
        <begin position="35"/>
        <end position="95"/>
    </location>
</feature>
<accession>A0A0D9XUE1</accession>
<sequence>MLLLLQCVASCDAQFVMLLLLVMLLLQCVASCVAQSVYICCCHAQFVYICCCHAHFVQRNAKYCHVITTMLYLMLLPCSICCYSHILLPCCEFII</sequence>
<reference evidence="2 3" key="1">
    <citation type="submission" date="2012-08" db="EMBL/GenBank/DDBJ databases">
        <title>Oryza genome evolution.</title>
        <authorList>
            <person name="Wing R.A."/>
        </authorList>
    </citation>
    <scope>NUCLEOTIDE SEQUENCE</scope>
</reference>
<evidence type="ECO:0000313" key="3">
    <source>
        <dbReference type="Proteomes" id="UP000032180"/>
    </source>
</evidence>
<evidence type="ECO:0000313" key="2">
    <source>
        <dbReference type="EnsemblPlants" id="LPERR11G16760.1"/>
    </source>
</evidence>
<dbReference type="AlphaFoldDB" id="A0A0D9XUE1"/>
<evidence type="ECO:0000256" key="1">
    <source>
        <dbReference type="SAM" id="SignalP"/>
    </source>
</evidence>
<dbReference type="Proteomes" id="UP000032180">
    <property type="component" value="Chromosome 11"/>
</dbReference>
<keyword evidence="3" id="KW-1185">Reference proteome</keyword>
<name>A0A0D9XUE1_9ORYZ</name>
<dbReference type="Gramene" id="LPERR11G16760.1">
    <property type="protein sequence ID" value="LPERR11G16760.1"/>
    <property type="gene ID" value="LPERR11G16760"/>
</dbReference>
<protein>
    <recommendedName>
        <fullName evidence="4">Secreted peptide</fullName>
    </recommendedName>
</protein>
<proteinExistence type="predicted"/>
<feature type="signal peptide" evidence="1">
    <location>
        <begin position="1"/>
        <end position="34"/>
    </location>
</feature>
<keyword evidence="1" id="KW-0732">Signal</keyword>
<dbReference type="EnsemblPlants" id="LPERR11G16760.1">
    <property type="protein sequence ID" value="LPERR11G16760.1"/>
    <property type="gene ID" value="LPERR11G16760"/>
</dbReference>
<organism evidence="2 3">
    <name type="scientific">Leersia perrieri</name>
    <dbReference type="NCBI Taxonomy" id="77586"/>
    <lineage>
        <taxon>Eukaryota</taxon>
        <taxon>Viridiplantae</taxon>
        <taxon>Streptophyta</taxon>
        <taxon>Embryophyta</taxon>
        <taxon>Tracheophyta</taxon>
        <taxon>Spermatophyta</taxon>
        <taxon>Magnoliopsida</taxon>
        <taxon>Liliopsida</taxon>
        <taxon>Poales</taxon>
        <taxon>Poaceae</taxon>
        <taxon>BOP clade</taxon>
        <taxon>Oryzoideae</taxon>
        <taxon>Oryzeae</taxon>
        <taxon>Oryzinae</taxon>
        <taxon>Leersia</taxon>
    </lineage>
</organism>